<evidence type="ECO:0000256" key="3">
    <source>
        <dbReference type="ARBA" id="ARBA00022638"/>
    </source>
</evidence>
<dbReference type="GO" id="GO:0031640">
    <property type="term" value="P:killing of cells of another organism"/>
    <property type="evidence" value="ECO:0007669"/>
    <property type="project" value="UniProtKB-KW"/>
</dbReference>
<dbReference type="PROSITE" id="PS00128">
    <property type="entry name" value="GLYCOSYL_HYDROL_F22_1"/>
    <property type="match status" value="1"/>
</dbReference>
<evidence type="ECO:0000256" key="4">
    <source>
        <dbReference type="ARBA" id="ARBA00023157"/>
    </source>
</evidence>
<dbReference type="Pfam" id="PF00062">
    <property type="entry name" value="Lys"/>
    <property type="match status" value="1"/>
</dbReference>
<dbReference type="EMBL" id="GBHO01022347">
    <property type="protein sequence ID" value="JAG21257.1"/>
    <property type="molecule type" value="Transcribed_RNA"/>
</dbReference>
<keyword evidence="7" id="KW-0732">Signal</keyword>
<reference evidence="9" key="2">
    <citation type="submission" date="2014-07" db="EMBL/GenBank/DDBJ databases">
        <authorList>
            <person name="Hull J."/>
        </authorList>
    </citation>
    <scope>NUCLEOTIDE SEQUENCE</scope>
</reference>
<protein>
    <recommendedName>
        <fullName evidence="2">lysozyme</fullName>
        <ecNumber evidence="2">3.2.1.17</ecNumber>
    </recommendedName>
</protein>
<evidence type="ECO:0000259" key="8">
    <source>
        <dbReference type="PROSITE" id="PS00128"/>
    </source>
</evidence>
<dbReference type="GO" id="GO:0042742">
    <property type="term" value="P:defense response to bacterium"/>
    <property type="evidence" value="ECO:0007669"/>
    <property type="project" value="UniProtKB-KW"/>
</dbReference>
<organism evidence="9">
    <name type="scientific">Lygus hesperus</name>
    <name type="common">Western plant bug</name>
    <dbReference type="NCBI Taxonomy" id="30085"/>
    <lineage>
        <taxon>Eukaryota</taxon>
        <taxon>Metazoa</taxon>
        <taxon>Ecdysozoa</taxon>
        <taxon>Arthropoda</taxon>
        <taxon>Hexapoda</taxon>
        <taxon>Insecta</taxon>
        <taxon>Pterygota</taxon>
        <taxon>Neoptera</taxon>
        <taxon>Paraneoptera</taxon>
        <taxon>Hemiptera</taxon>
        <taxon>Heteroptera</taxon>
        <taxon>Panheteroptera</taxon>
        <taxon>Cimicomorpha</taxon>
        <taxon>Miridae</taxon>
        <taxon>Mirini</taxon>
        <taxon>Lygus</taxon>
    </lineage>
</organism>
<sequence>SNFGKIMDRLLAIFALLLPLVMVSVDEIRVVDGKVYSSCDLALELFYNHSVSVEQLSTWLCIAKYESTFNTSALGPNAEDFGLFQISRLFWCDPRNMTVRVSGQSRIPNVCNKSCSAFLDDDIADDVGCVKTIYQEHQRLEGDGFKAWAVYPRCKNESPLVLDWCFPEGIPHQKLNRHVNGDNSTAKMAMT</sequence>
<dbReference type="CDD" id="cd16899">
    <property type="entry name" value="LYZ_C_invert"/>
    <property type="match status" value="1"/>
</dbReference>
<evidence type="ECO:0000256" key="1">
    <source>
        <dbReference type="ARBA" id="ARBA00000632"/>
    </source>
</evidence>
<dbReference type="EC" id="3.2.1.17" evidence="2"/>
<keyword evidence="4" id="KW-1015">Disulfide bond</keyword>
<keyword evidence="3" id="KW-0081">Bacteriolytic enzyme</keyword>
<proteinExistence type="inferred from homology"/>
<feature type="non-terminal residue" evidence="9">
    <location>
        <position position="1"/>
    </location>
</feature>
<accession>A0A0A9XKK4</accession>
<dbReference type="PANTHER" id="PTHR11407:SF63">
    <property type="entry name" value="LYSOZYME C"/>
    <property type="match status" value="1"/>
</dbReference>
<comment type="similarity">
    <text evidence="6">Belongs to the glycosyl hydrolase 22 family.</text>
</comment>
<dbReference type="Gene3D" id="1.10.530.10">
    <property type="match status" value="1"/>
</dbReference>
<dbReference type="PANTHER" id="PTHR11407">
    <property type="entry name" value="LYSOZYME C"/>
    <property type="match status" value="1"/>
</dbReference>
<dbReference type="PROSITE" id="PS51348">
    <property type="entry name" value="GLYCOSYL_HYDROL_F22_2"/>
    <property type="match status" value="1"/>
</dbReference>
<gene>
    <name evidence="9" type="primary">LYZ_1</name>
    <name evidence="9" type="ORF">CM83_72994</name>
</gene>
<feature type="domain" description="Glycosyl hydrolases family 22 (GH22)" evidence="8">
    <location>
        <begin position="111"/>
        <end position="129"/>
    </location>
</feature>
<evidence type="ECO:0000313" key="9">
    <source>
        <dbReference type="EMBL" id="JAG21257.1"/>
    </source>
</evidence>
<keyword evidence="5" id="KW-0326">Glycosidase</keyword>
<feature type="signal peptide" evidence="7">
    <location>
        <begin position="1"/>
        <end position="25"/>
    </location>
</feature>
<dbReference type="SMART" id="SM00263">
    <property type="entry name" value="LYZ1"/>
    <property type="match status" value="1"/>
</dbReference>
<dbReference type="InterPro" id="IPR001916">
    <property type="entry name" value="Glyco_hydro_22"/>
</dbReference>
<dbReference type="InterPro" id="IPR023346">
    <property type="entry name" value="Lysozyme-like_dom_sf"/>
</dbReference>
<evidence type="ECO:0000256" key="2">
    <source>
        <dbReference type="ARBA" id="ARBA00012732"/>
    </source>
</evidence>
<keyword evidence="3" id="KW-0929">Antimicrobial</keyword>
<dbReference type="InterPro" id="IPR019799">
    <property type="entry name" value="Glyco_hydro_22_CS"/>
</dbReference>
<feature type="chain" id="PRO_5002071738" description="lysozyme" evidence="7">
    <location>
        <begin position="26"/>
        <end position="191"/>
    </location>
</feature>
<evidence type="ECO:0000256" key="6">
    <source>
        <dbReference type="RuleBase" id="RU004440"/>
    </source>
</evidence>
<comment type="catalytic activity">
    <reaction evidence="1">
        <text>Hydrolysis of (1-&gt;4)-beta-linkages between N-acetylmuramic acid and N-acetyl-D-glucosamine residues in a peptidoglycan and between N-acetyl-D-glucosamine residues in chitodextrins.</text>
        <dbReference type="EC" id="3.2.1.17"/>
    </reaction>
</comment>
<dbReference type="GO" id="GO:0003796">
    <property type="term" value="F:lysozyme activity"/>
    <property type="evidence" value="ECO:0007669"/>
    <property type="project" value="UniProtKB-EC"/>
</dbReference>
<keyword evidence="5" id="KW-0378">Hydrolase</keyword>
<dbReference type="AlphaFoldDB" id="A0A0A9XKK4"/>
<dbReference type="SUPFAM" id="SSF53955">
    <property type="entry name" value="Lysozyme-like"/>
    <property type="match status" value="1"/>
</dbReference>
<evidence type="ECO:0000256" key="5">
    <source>
        <dbReference type="ARBA" id="ARBA00023295"/>
    </source>
</evidence>
<evidence type="ECO:0000256" key="7">
    <source>
        <dbReference type="SAM" id="SignalP"/>
    </source>
</evidence>
<dbReference type="PRINTS" id="PR00135">
    <property type="entry name" value="LYZLACT"/>
</dbReference>
<name>A0A0A9XKK4_LYGHE</name>
<reference evidence="9" key="1">
    <citation type="journal article" date="2014" name="PLoS ONE">
        <title>Transcriptome-Based Identification of ABC Transporters in the Western Tarnished Plant Bug Lygus hesperus.</title>
        <authorList>
            <person name="Hull J.J."/>
            <person name="Chaney K."/>
            <person name="Geib S.M."/>
            <person name="Fabrick J.A."/>
            <person name="Brent C.S."/>
            <person name="Walsh D."/>
            <person name="Lavine L.C."/>
        </authorList>
    </citation>
    <scope>NUCLEOTIDE SEQUENCE</scope>
</reference>